<sequence>MLSPKERKKMRDPRLQQFARNLVRYSVDLQPGENILIEMIGLRDQELTKCLIEEVYAAGGHPFIEFRYPEVTRKLMLGGNQELYERMAAIELDRMKQMQAYIAVRSGDNITETSDVPEDKLRLFMKVYQRPVVDQRVNHTKWCVMRYPNPSMAQQANTSTEAFEDFYFQVCNLDYSKMSGAMDALVELMNKTDKVRLVGPGTDLSFSIKDIPAIKCAGQFNIPDGEVFTAPVKDSVNGVISYNAPTIYMGTSFENITLRFDNGKIVEATANNTAKLNEILDIDDGARFVGEFAIGVNPYIQHPMKDILFDEKIDGSIHFTPGNAYTDADNGNRSSVHWDIVLIQRPEYGGGEIYFDDRLIRKDGRFVVPELEKLNPEHLK</sequence>
<evidence type="ECO:0000256" key="9">
    <source>
        <dbReference type="ARBA" id="ARBA00023049"/>
    </source>
</evidence>
<evidence type="ECO:0000256" key="2">
    <source>
        <dbReference type="ARBA" id="ARBA00001946"/>
    </source>
</evidence>
<keyword evidence="11" id="KW-1185">Reference proteome</keyword>
<dbReference type="InterPro" id="IPR035097">
    <property type="entry name" value="M29_N-terminal"/>
</dbReference>
<comment type="similarity">
    <text evidence="4">Belongs to the peptidase M29 family.</text>
</comment>
<dbReference type="Pfam" id="PF02073">
    <property type="entry name" value="Peptidase_M29"/>
    <property type="match status" value="1"/>
</dbReference>
<reference evidence="11" key="1">
    <citation type="submission" date="2016-10" db="EMBL/GenBank/DDBJ databases">
        <authorList>
            <person name="Varghese N."/>
            <person name="Submissions S."/>
        </authorList>
    </citation>
    <scope>NUCLEOTIDE SEQUENCE [LARGE SCALE GENOMIC DNA]</scope>
    <source>
        <strain evidence="11">CGMCC 1.8946</strain>
    </source>
</reference>
<dbReference type="PANTHER" id="PTHR34448">
    <property type="entry name" value="AMINOPEPTIDASE"/>
    <property type="match status" value="1"/>
</dbReference>
<keyword evidence="9" id="KW-0482">Metalloprotease</keyword>
<dbReference type="SUPFAM" id="SSF144052">
    <property type="entry name" value="Thermophilic metalloprotease-like"/>
    <property type="match status" value="1"/>
</dbReference>
<protein>
    <submittedName>
        <fullName evidence="10">Leucyl aminopeptidase (Aminopeptidase T)</fullName>
    </submittedName>
</protein>
<dbReference type="Gene3D" id="3.40.1830.10">
    <property type="entry name" value="Thermophilic metalloprotease (M29)"/>
    <property type="match status" value="1"/>
</dbReference>
<gene>
    <name evidence="10" type="ORF">SAMN04487970_1003205</name>
</gene>
<keyword evidence="6" id="KW-0645">Protease</keyword>
<dbReference type="GO" id="GO:0008237">
    <property type="term" value="F:metallopeptidase activity"/>
    <property type="evidence" value="ECO:0007669"/>
    <property type="project" value="UniProtKB-KW"/>
</dbReference>
<comment type="cofactor">
    <cofactor evidence="1">
        <name>Co(2+)</name>
        <dbReference type="ChEBI" id="CHEBI:48828"/>
    </cofactor>
</comment>
<proteinExistence type="inferred from homology"/>
<evidence type="ECO:0000256" key="3">
    <source>
        <dbReference type="ARBA" id="ARBA00001947"/>
    </source>
</evidence>
<accession>A0A1G4PRA1</accession>
<evidence type="ECO:0000256" key="8">
    <source>
        <dbReference type="ARBA" id="ARBA00022801"/>
    </source>
</evidence>
<dbReference type="GO" id="GO:0004177">
    <property type="term" value="F:aminopeptidase activity"/>
    <property type="evidence" value="ECO:0007669"/>
    <property type="project" value="UniProtKB-KW"/>
</dbReference>
<evidence type="ECO:0000256" key="6">
    <source>
        <dbReference type="ARBA" id="ARBA00022670"/>
    </source>
</evidence>
<evidence type="ECO:0000256" key="1">
    <source>
        <dbReference type="ARBA" id="ARBA00001941"/>
    </source>
</evidence>
<evidence type="ECO:0000313" key="10">
    <source>
        <dbReference type="EMBL" id="SCW34569.1"/>
    </source>
</evidence>
<dbReference type="GO" id="GO:0046872">
    <property type="term" value="F:metal ion binding"/>
    <property type="evidence" value="ECO:0007669"/>
    <property type="project" value="UniProtKB-KW"/>
</dbReference>
<name>A0A1G4PRA1_9BACL</name>
<dbReference type="AlphaFoldDB" id="A0A1G4PRA1"/>
<evidence type="ECO:0000256" key="4">
    <source>
        <dbReference type="ARBA" id="ARBA00008236"/>
    </source>
</evidence>
<evidence type="ECO:0000256" key="5">
    <source>
        <dbReference type="ARBA" id="ARBA00022438"/>
    </source>
</evidence>
<dbReference type="EMBL" id="FMTT01000003">
    <property type="protein sequence ID" value="SCW34569.1"/>
    <property type="molecule type" value="Genomic_DNA"/>
</dbReference>
<dbReference type="GO" id="GO:0006508">
    <property type="term" value="P:proteolysis"/>
    <property type="evidence" value="ECO:0007669"/>
    <property type="project" value="UniProtKB-KW"/>
</dbReference>
<organism evidence="10 11">
    <name type="scientific">Paenibacillus tianmuensis</name>
    <dbReference type="NCBI Taxonomy" id="624147"/>
    <lineage>
        <taxon>Bacteria</taxon>
        <taxon>Bacillati</taxon>
        <taxon>Bacillota</taxon>
        <taxon>Bacilli</taxon>
        <taxon>Bacillales</taxon>
        <taxon>Paenibacillaceae</taxon>
        <taxon>Paenibacillus</taxon>
    </lineage>
</organism>
<keyword evidence="5 10" id="KW-0031">Aminopeptidase</keyword>
<comment type="cofactor">
    <cofactor evidence="2">
        <name>Mg(2+)</name>
        <dbReference type="ChEBI" id="CHEBI:18420"/>
    </cofactor>
</comment>
<dbReference type="STRING" id="624147.SAMN04487970_1003205"/>
<evidence type="ECO:0000256" key="7">
    <source>
        <dbReference type="ARBA" id="ARBA00022723"/>
    </source>
</evidence>
<dbReference type="PANTHER" id="PTHR34448:SF1">
    <property type="entry name" value="BLL6088 PROTEIN"/>
    <property type="match status" value="1"/>
</dbReference>
<dbReference type="Proteomes" id="UP000198601">
    <property type="component" value="Unassembled WGS sequence"/>
</dbReference>
<comment type="cofactor">
    <cofactor evidence="3">
        <name>Zn(2+)</name>
        <dbReference type="ChEBI" id="CHEBI:29105"/>
    </cofactor>
</comment>
<keyword evidence="8" id="KW-0378">Hydrolase</keyword>
<dbReference type="InterPro" id="IPR000787">
    <property type="entry name" value="Peptidase_M29"/>
</dbReference>
<keyword evidence="7" id="KW-0479">Metal-binding</keyword>
<evidence type="ECO:0000313" key="11">
    <source>
        <dbReference type="Proteomes" id="UP000198601"/>
    </source>
</evidence>
<dbReference type="InterPro" id="IPR052170">
    <property type="entry name" value="M29_Exopeptidase"/>
</dbReference>